<evidence type="ECO:0000259" key="5">
    <source>
        <dbReference type="PROSITE" id="PS50109"/>
    </source>
</evidence>
<reference evidence="6 8" key="1">
    <citation type="submission" date="2018-06" db="EMBL/GenBank/DDBJ databases">
        <authorList>
            <consortium name="Pathogen Informatics"/>
            <person name="Doyle S."/>
        </authorList>
    </citation>
    <scope>NUCLEOTIDE SEQUENCE [LARGE SCALE GENOMIC DNA]</scope>
    <source>
        <strain evidence="6 8">NCTC11159</strain>
    </source>
</reference>
<protein>
    <recommendedName>
        <fullName evidence="2">histidine kinase</fullName>
        <ecNumber evidence="2">2.7.13.3</ecNumber>
    </recommendedName>
</protein>
<evidence type="ECO:0000313" key="9">
    <source>
        <dbReference type="Proteomes" id="UP000295794"/>
    </source>
</evidence>
<dbReference type="OrthoDB" id="9812260at2"/>
<keyword evidence="9" id="KW-1185">Reference proteome</keyword>
<dbReference type="Proteomes" id="UP000295794">
    <property type="component" value="Unassembled WGS sequence"/>
</dbReference>
<dbReference type="InterPro" id="IPR036890">
    <property type="entry name" value="HATPase_C_sf"/>
</dbReference>
<keyword evidence="3" id="KW-0597">Phosphoprotein</keyword>
<dbReference type="RefSeq" id="WP_115228095.1">
    <property type="nucleotide sequence ID" value="NZ_CAWOLO010000019.1"/>
</dbReference>
<keyword evidence="4" id="KW-0472">Membrane</keyword>
<evidence type="ECO:0000313" key="8">
    <source>
        <dbReference type="Proteomes" id="UP000255108"/>
    </source>
</evidence>
<dbReference type="SMART" id="SM00387">
    <property type="entry name" value="HATPase_c"/>
    <property type="match status" value="1"/>
</dbReference>
<evidence type="ECO:0000313" key="6">
    <source>
        <dbReference type="EMBL" id="STQ91900.1"/>
    </source>
</evidence>
<dbReference type="Gene3D" id="1.10.287.130">
    <property type="match status" value="1"/>
</dbReference>
<evidence type="ECO:0000256" key="3">
    <source>
        <dbReference type="ARBA" id="ARBA00022553"/>
    </source>
</evidence>
<dbReference type="InterPro" id="IPR003661">
    <property type="entry name" value="HisK_dim/P_dom"/>
</dbReference>
<dbReference type="AlphaFoldDB" id="A0A377QAZ1"/>
<evidence type="ECO:0000256" key="4">
    <source>
        <dbReference type="SAM" id="Phobius"/>
    </source>
</evidence>
<organism evidence="6 8">
    <name type="scientific">Iodobacter fluviatilis</name>
    <dbReference type="NCBI Taxonomy" id="537"/>
    <lineage>
        <taxon>Bacteria</taxon>
        <taxon>Pseudomonadati</taxon>
        <taxon>Pseudomonadota</taxon>
        <taxon>Betaproteobacteria</taxon>
        <taxon>Neisseriales</taxon>
        <taxon>Chitinibacteraceae</taxon>
        <taxon>Iodobacter</taxon>
    </lineage>
</organism>
<dbReference type="InterPro" id="IPR003594">
    <property type="entry name" value="HATPase_dom"/>
</dbReference>
<dbReference type="EMBL" id="UGHR01000001">
    <property type="protein sequence ID" value="STQ91900.1"/>
    <property type="molecule type" value="Genomic_DNA"/>
</dbReference>
<comment type="catalytic activity">
    <reaction evidence="1">
        <text>ATP + protein L-histidine = ADP + protein N-phospho-L-histidine.</text>
        <dbReference type="EC" id="2.7.13.3"/>
    </reaction>
</comment>
<dbReference type="InterPro" id="IPR005467">
    <property type="entry name" value="His_kinase_dom"/>
</dbReference>
<keyword evidence="6" id="KW-0808">Transferase</keyword>
<dbReference type="SUPFAM" id="SSF47384">
    <property type="entry name" value="Homodimeric domain of signal transducing histidine kinase"/>
    <property type="match status" value="1"/>
</dbReference>
<reference evidence="7 9" key="2">
    <citation type="submission" date="2019-03" db="EMBL/GenBank/DDBJ databases">
        <title>Genomic Encyclopedia of Type Strains, Phase IV (KMG-IV): sequencing the most valuable type-strain genomes for metagenomic binning, comparative biology and taxonomic classification.</title>
        <authorList>
            <person name="Goeker M."/>
        </authorList>
    </citation>
    <scope>NUCLEOTIDE SEQUENCE [LARGE SCALE GENOMIC DNA]</scope>
    <source>
        <strain evidence="7 9">DSM 3764</strain>
    </source>
</reference>
<dbReference type="Proteomes" id="UP000255108">
    <property type="component" value="Unassembled WGS sequence"/>
</dbReference>
<dbReference type="EMBL" id="SMBT01000019">
    <property type="protein sequence ID" value="TCU81793.1"/>
    <property type="molecule type" value="Genomic_DNA"/>
</dbReference>
<dbReference type="PROSITE" id="PS50109">
    <property type="entry name" value="HIS_KIN"/>
    <property type="match status" value="1"/>
</dbReference>
<accession>A0A377QAZ1</accession>
<dbReference type="Pfam" id="PF02518">
    <property type="entry name" value="HATPase_c"/>
    <property type="match status" value="1"/>
</dbReference>
<evidence type="ECO:0000256" key="1">
    <source>
        <dbReference type="ARBA" id="ARBA00000085"/>
    </source>
</evidence>
<dbReference type="PRINTS" id="PR00344">
    <property type="entry name" value="BCTRLSENSOR"/>
</dbReference>
<dbReference type="PANTHER" id="PTHR43065:SF47">
    <property type="match status" value="1"/>
</dbReference>
<dbReference type="CDD" id="cd00075">
    <property type="entry name" value="HATPase"/>
    <property type="match status" value="1"/>
</dbReference>
<feature type="domain" description="Histidine kinase" evidence="5">
    <location>
        <begin position="274"/>
        <end position="505"/>
    </location>
</feature>
<dbReference type="EC" id="2.7.13.3" evidence="2"/>
<keyword evidence="4" id="KW-1133">Transmembrane helix</keyword>
<dbReference type="CDD" id="cd00082">
    <property type="entry name" value="HisKA"/>
    <property type="match status" value="1"/>
</dbReference>
<keyword evidence="4" id="KW-0812">Transmembrane</keyword>
<dbReference type="PANTHER" id="PTHR43065">
    <property type="entry name" value="SENSOR HISTIDINE KINASE"/>
    <property type="match status" value="1"/>
</dbReference>
<dbReference type="SUPFAM" id="SSF55874">
    <property type="entry name" value="ATPase domain of HSP90 chaperone/DNA topoisomerase II/histidine kinase"/>
    <property type="match status" value="1"/>
</dbReference>
<gene>
    <name evidence="6" type="primary">zraS_4</name>
    <name evidence="7" type="ORF">EV682_11950</name>
    <name evidence="6" type="ORF">NCTC11159_02983</name>
</gene>
<name>A0A377QAZ1_9NEIS</name>
<sequence>MHSIRFRLNMIFLAIVTLFLATSGVISYWQTQQELENNMRLSAMALQKRLQTVLPGILWNFDSTQLGLVVEAEMQSADLALLLVFNNEEQVDGRINAQGKMTVAHKSAVPPNAQTFPIYYPANEVSKPMGKVVYVFSREKIAARLNQMVVAKIIEVVLLDLLLFMALSHSLLLVVIRPLGQLREALVHAADAKDFDFNDIKLAHNTKDEFADVADAVHSITRRLCDDLESRKAAEHAMRVTRDLTESAYKQLNETKNNLVQAEKMASLGGLVAGVAHEVNTPVGVILTSASVLFEDTQAFKNNLDAGAIKKSEVLRYSEMAIESSRLILANAERAAQLIQSFKQVAVDQTSEARRSFELGEYIDEVIMSLKPTLKRTSVRIETSCNEKINLDGYPGAISQIITNFLTNALAHAFAEGQEGLISLQATKIDNNVTLRFEDNGMGIPSEHLNKIFDPFFTTKRGSGGSGLGLNVVFNLVTQTLGGTLVVNSEPGQGTCFIACFPLIAPQGKDGKHA</sequence>
<dbReference type="Gene3D" id="3.30.565.10">
    <property type="entry name" value="Histidine kinase-like ATPase, C-terminal domain"/>
    <property type="match status" value="1"/>
</dbReference>
<dbReference type="InterPro" id="IPR004358">
    <property type="entry name" value="Sig_transdc_His_kin-like_C"/>
</dbReference>
<evidence type="ECO:0000256" key="2">
    <source>
        <dbReference type="ARBA" id="ARBA00012438"/>
    </source>
</evidence>
<dbReference type="GO" id="GO:0000155">
    <property type="term" value="F:phosphorelay sensor kinase activity"/>
    <property type="evidence" value="ECO:0007669"/>
    <property type="project" value="InterPro"/>
</dbReference>
<evidence type="ECO:0000313" key="7">
    <source>
        <dbReference type="EMBL" id="TCU81793.1"/>
    </source>
</evidence>
<feature type="transmembrane region" description="Helical" evidence="4">
    <location>
        <begin position="156"/>
        <end position="176"/>
    </location>
</feature>
<proteinExistence type="predicted"/>
<dbReference type="InterPro" id="IPR036097">
    <property type="entry name" value="HisK_dim/P_sf"/>
</dbReference>